<feature type="domain" description="DUF302" evidence="1">
    <location>
        <begin position="34"/>
        <end position="97"/>
    </location>
</feature>
<dbReference type="Gene3D" id="3.30.310.70">
    <property type="entry name" value="TT1751-like domain"/>
    <property type="match status" value="1"/>
</dbReference>
<organism evidence="2 3">
    <name type="scientific">Candidatus Thiomargarita nelsonii</name>
    <dbReference type="NCBI Taxonomy" id="1003181"/>
    <lineage>
        <taxon>Bacteria</taxon>
        <taxon>Pseudomonadati</taxon>
        <taxon>Pseudomonadota</taxon>
        <taxon>Gammaproteobacteria</taxon>
        <taxon>Thiotrichales</taxon>
        <taxon>Thiotrichaceae</taxon>
        <taxon>Thiomargarita</taxon>
    </lineage>
</organism>
<comment type="caution">
    <text evidence="2">The sequence shown here is derived from an EMBL/GenBank/DDBJ whole genome shotgun (WGS) entry which is preliminary data.</text>
</comment>
<evidence type="ECO:0000313" key="3">
    <source>
        <dbReference type="Proteomes" id="UP000076962"/>
    </source>
</evidence>
<dbReference type="InterPro" id="IPR035923">
    <property type="entry name" value="TT1751-like_sf"/>
</dbReference>
<dbReference type="Proteomes" id="UP000076962">
    <property type="component" value="Unassembled WGS sequence"/>
</dbReference>
<dbReference type="AlphaFoldDB" id="A0A176RSS2"/>
<sequence length="130" mass="14470">MPTFNVKLKDDFDTAVKRVTEALQKEKFGILNEIHVNSVLKNKLGIDMPHYRIFSACSPSIAHRLISQDADIGALFPCNVLLREEADGSTIVTFMDPAKVFGLTNNPEITPIAQEAKAQMLRVRDALQSE</sequence>
<gene>
    <name evidence="2" type="ORF">THIOM_005601</name>
</gene>
<name>A0A176RSS2_9GAMM</name>
<dbReference type="PANTHER" id="PTHR38342:SF1">
    <property type="entry name" value="SLR5037 PROTEIN"/>
    <property type="match status" value="1"/>
</dbReference>
<dbReference type="PIRSF" id="PIRSF021774">
    <property type="entry name" value="UCP021774"/>
    <property type="match status" value="1"/>
</dbReference>
<dbReference type="InterPro" id="IPR016796">
    <property type="entry name" value="UCP021774"/>
</dbReference>
<dbReference type="CDD" id="cd14797">
    <property type="entry name" value="DUF302"/>
    <property type="match status" value="1"/>
</dbReference>
<dbReference type="InterPro" id="IPR005180">
    <property type="entry name" value="DUF302"/>
</dbReference>
<dbReference type="PANTHER" id="PTHR38342">
    <property type="entry name" value="SLR5037 PROTEIN"/>
    <property type="match status" value="1"/>
</dbReference>
<reference evidence="2 3" key="1">
    <citation type="submission" date="2016-05" db="EMBL/GenBank/DDBJ databases">
        <title>Single-cell genome of chain-forming Candidatus Thiomargarita nelsonii and comparison to other large sulfur-oxidizing bacteria.</title>
        <authorList>
            <person name="Winkel M."/>
            <person name="Salman V."/>
            <person name="Woyke T."/>
            <person name="Schulz-Vogt H."/>
            <person name="Richter M."/>
            <person name="Flood B."/>
            <person name="Bailey J."/>
            <person name="Amann R."/>
            <person name="Mussmann M."/>
        </authorList>
    </citation>
    <scope>NUCLEOTIDE SEQUENCE [LARGE SCALE GENOMIC DNA]</scope>
    <source>
        <strain evidence="2 3">THI036</strain>
    </source>
</reference>
<evidence type="ECO:0000313" key="2">
    <source>
        <dbReference type="EMBL" id="OAD18795.1"/>
    </source>
</evidence>
<protein>
    <submittedName>
        <fullName evidence="2">Uncharacterized conserved protein UCP021774</fullName>
    </submittedName>
</protein>
<accession>A0A176RSS2</accession>
<dbReference type="SUPFAM" id="SSF103247">
    <property type="entry name" value="TT1751-like"/>
    <property type="match status" value="1"/>
</dbReference>
<proteinExistence type="predicted"/>
<keyword evidence="3" id="KW-1185">Reference proteome</keyword>
<dbReference type="Pfam" id="PF03625">
    <property type="entry name" value="DUF302"/>
    <property type="match status" value="1"/>
</dbReference>
<dbReference type="EMBL" id="LUTY01003082">
    <property type="protein sequence ID" value="OAD18795.1"/>
    <property type="molecule type" value="Genomic_DNA"/>
</dbReference>
<evidence type="ECO:0000259" key="1">
    <source>
        <dbReference type="Pfam" id="PF03625"/>
    </source>
</evidence>